<comment type="caution">
    <text evidence="1">The sequence shown here is derived from an EMBL/GenBank/DDBJ whole genome shotgun (WGS) entry which is preliminary data.</text>
</comment>
<organism evidence="1 2">
    <name type="scientific">Citrus sinensis</name>
    <name type="common">Sweet orange</name>
    <name type="synonym">Citrus aurantium var. sinensis</name>
    <dbReference type="NCBI Taxonomy" id="2711"/>
    <lineage>
        <taxon>Eukaryota</taxon>
        <taxon>Viridiplantae</taxon>
        <taxon>Streptophyta</taxon>
        <taxon>Embryophyta</taxon>
        <taxon>Tracheophyta</taxon>
        <taxon>Spermatophyta</taxon>
        <taxon>Magnoliopsida</taxon>
        <taxon>eudicotyledons</taxon>
        <taxon>Gunneridae</taxon>
        <taxon>Pentapetalae</taxon>
        <taxon>rosids</taxon>
        <taxon>malvids</taxon>
        <taxon>Sapindales</taxon>
        <taxon>Rutaceae</taxon>
        <taxon>Aurantioideae</taxon>
        <taxon>Citrus</taxon>
    </lineage>
</organism>
<dbReference type="EMBL" id="CM039171">
    <property type="protein sequence ID" value="KAH9794959.1"/>
    <property type="molecule type" value="Genomic_DNA"/>
</dbReference>
<proteinExistence type="predicted"/>
<keyword evidence="1" id="KW-0418">Kinase</keyword>
<reference evidence="2" key="1">
    <citation type="journal article" date="2023" name="Hortic. Res.">
        <title>A chromosome-level phased genome enabling allele-level studies in sweet orange: a case study on citrus Huanglongbing tolerance.</title>
        <authorList>
            <person name="Wu B."/>
            <person name="Yu Q."/>
            <person name="Deng Z."/>
            <person name="Duan Y."/>
            <person name="Luo F."/>
            <person name="Gmitter F. Jr."/>
        </authorList>
    </citation>
    <scope>NUCLEOTIDE SEQUENCE [LARGE SCALE GENOMIC DNA]</scope>
    <source>
        <strain evidence="2">cv. Valencia</strain>
    </source>
</reference>
<protein>
    <submittedName>
        <fullName evidence="1">Protein kinase domain-containing protein</fullName>
    </submittedName>
</protein>
<sequence length="612" mass="68906">MSLVMSLIILFLFLPYTCTLAKASAEDNKTDKYEFCQPTRCSNKSPRIRYPFRLKTQPTSCGLEGFELSCSSDKTIWHLPSSGDYYVHKISYPDSSITITDVNETACPFQSLISFNLTHSKFFTESYALCNCTEKAAAEVERTSDLAIGPINCLSNENNLVYIIDSEYSMEIMPPSCRKSRTVEIPDGLPPQDIATTARATPVLLGWEALDGCYDCENSGNYCGFNTTSNSTICVAVKHQKHGPGPGPLSISLISTGTSIGGITLFALVIFHIYKSRESEKEKETQLKVEKFLENYRTVNPTRYTYKELKKITSRFKHRLGQGGYGSVFRGKLFNGIPVAVKMLEHLKGNGQEFINEVATIGRIHHFHIVRLLGFCSEGNRRALIYEFMPNGSLEKFIFSKTNSSSHRQLSWEKLRKIAFGVARGVEYLHQGCNQRILHFDIKPHNILLDHNFQPKISDFGLAKLCSKDISIVSLTAARGTSGYIAPELFSRNFGEISYKSDVYSYGMMLLEMVGCRKNNDPAVEIQSQIYFPEWIYNRMRQGQELCFDFEEDGDEGIARKLAIVALWCIQWNPTERPSMPIVLQMLEADLQSLEIPPMPFVSADVEAGAIN</sequence>
<keyword evidence="2" id="KW-1185">Reference proteome</keyword>
<evidence type="ECO:0000313" key="1">
    <source>
        <dbReference type="EMBL" id="KAH9794959.1"/>
    </source>
</evidence>
<keyword evidence="1" id="KW-0808">Transferase</keyword>
<gene>
    <name evidence="1" type="ORF">KPL71_005065</name>
</gene>
<accession>A0ACB8NBK4</accession>
<name>A0ACB8NBK4_CITSI</name>
<evidence type="ECO:0000313" key="2">
    <source>
        <dbReference type="Proteomes" id="UP000829398"/>
    </source>
</evidence>
<dbReference type="Proteomes" id="UP000829398">
    <property type="component" value="Chromosome 2"/>
</dbReference>